<keyword evidence="1" id="KW-0175">Coiled coil</keyword>
<evidence type="ECO:0000313" key="4">
    <source>
        <dbReference type="EMBL" id="KAG2306515.1"/>
    </source>
</evidence>
<gene>
    <name evidence="4" type="ORF">Bca52824_026263</name>
</gene>
<dbReference type="AlphaFoldDB" id="A0A8X7SH98"/>
<feature type="compositionally biased region" description="Basic residues" evidence="2">
    <location>
        <begin position="445"/>
        <end position="457"/>
    </location>
</feature>
<feature type="compositionally biased region" description="Basic and acidic residues" evidence="2">
    <location>
        <begin position="44"/>
        <end position="58"/>
    </location>
</feature>
<feature type="region of interest" description="Disordered" evidence="2">
    <location>
        <begin position="383"/>
        <end position="457"/>
    </location>
</feature>
<evidence type="ECO:0000256" key="1">
    <source>
        <dbReference type="SAM" id="Coils"/>
    </source>
</evidence>
<evidence type="ECO:0000313" key="5">
    <source>
        <dbReference type="Proteomes" id="UP000886595"/>
    </source>
</evidence>
<feature type="coiled-coil region" evidence="1">
    <location>
        <begin position="255"/>
        <end position="289"/>
    </location>
</feature>
<feature type="compositionally biased region" description="Basic and acidic residues" evidence="2">
    <location>
        <begin position="135"/>
        <end position="146"/>
    </location>
</feature>
<feature type="compositionally biased region" description="Basic and acidic residues" evidence="2">
    <location>
        <begin position="1"/>
        <end position="13"/>
    </location>
</feature>
<dbReference type="Pfam" id="PF03384">
    <property type="entry name" value="DUF287"/>
    <property type="match status" value="1"/>
</dbReference>
<feature type="compositionally biased region" description="Basic and acidic residues" evidence="2">
    <location>
        <begin position="27"/>
        <end position="36"/>
    </location>
</feature>
<name>A0A8X7SH98_BRACI</name>
<feature type="compositionally biased region" description="Basic and acidic residues" evidence="2">
    <location>
        <begin position="103"/>
        <end position="126"/>
    </location>
</feature>
<dbReference type="Proteomes" id="UP000886595">
    <property type="component" value="Unassembled WGS sequence"/>
</dbReference>
<feature type="compositionally biased region" description="Basic and acidic residues" evidence="2">
    <location>
        <begin position="394"/>
        <end position="414"/>
    </location>
</feature>
<proteinExistence type="predicted"/>
<feature type="compositionally biased region" description="Basic residues" evidence="2">
    <location>
        <begin position="416"/>
        <end position="437"/>
    </location>
</feature>
<evidence type="ECO:0000256" key="2">
    <source>
        <dbReference type="SAM" id="MobiDB-lite"/>
    </source>
</evidence>
<comment type="caution">
    <text evidence="4">The sequence shown here is derived from an EMBL/GenBank/DDBJ whole genome shotgun (WGS) entry which is preliminary data.</text>
</comment>
<dbReference type="InterPro" id="IPR005048">
    <property type="entry name" value="DUF287"/>
</dbReference>
<protein>
    <recommendedName>
        <fullName evidence="3">DUF287 domain-containing protein</fullName>
    </recommendedName>
</protein>
<organism evidence="4 5">
    <name type="scientific">Brassica carinata</name>
    <name type="common">Ethiopian mustard</name>
    <name type="synonym">Abyssinian cabbage</name>
    <dbReference type="NCBI Taxonomy" id="52824"/>
    <lineage>
        <taxon>Eukaryota</taxon>
        <taxon>Viridiplantae</taxon>
        <taxon>Streptophyta</taxon>
        <taxon>Embryophyta</taxon>
        <taxon>Tracheophyta</taxon>
        <taxon>Spermatophyta</taxon>
        <taxon>Magnoliopsida</taxon>
        <taxon>eudicotyledons</taxon>
        <taxon>Gunneridae</taxon>
        <taxon>Pentapetalae</taxon>
        <taxon>rosids</taxon>
        <taxon>malvids</taxon>
        <taxon>Brassicales</taxon>
        <taxon>Brassicaceae</taxon>
        <taxon>Brassiceae</taxon>
        <taxon>Brassica</taxon>
    </lineage>
</organism>
<feature type="compositionally biased region" description="Acidic residues" evidence="2">
    <location>
        <begin position="316"/>
        <end position="345"/>
    </location>
</feature>
<feature type="compositionally biased region" description="Basic residues" evidence="2">
    <location>
        <begin position="59"/>
        <end position="75"/>
    </location>
</feature>
<dbReference type="EMBL" id="JAAMPC010000006">
    <property type="protein sequence ID" value="KAG2306515.1"/>
    <property type="molecule type" value="Genomic_DNA"/>
</dbReference>
<feature type="compositionally biased region" description="Basic and acidic residues" evidence="2">
    <location>
        <begin position="300"/>
        <end position="315"/>
    </location>
</feature>
<sequence length="457" mass="51058">MLNRDDLKAKEDGSSCVGGGETAMVKFAREASRDEASPSTIDKLSLREPSKVHEMQMKEKKRNQVRKRKRRNQVRKKADEEESREVEEDKNNEGDEEKEAGDEDKKLGEEHKEPREEEKEAKKGGDEMEGVQMEARNDEEGEERTTQSDIESILVATEAEKELLESIGMGKESCWADDEDDAAVDRWTKIIQNGKQIFFEAEFSIDFEVRTAQVEGLTIPAIGEPSNNAESGHAHADSMEAPGAEALKAMEGRLMNAVRDAMKEVNKKVTSLSNQLTLLEDELKSLRVRVHGMSGDNPSDQDRVSDKESEEHGDDKESEENGVDKESEEEDGGDKESEEDVDDFILDFSKQVQLEHASGDDDVDDTLGMSAVAEEFENKIEKTKTVNNKKKRARTDDGKEVVPSKKAKGCDIVRKAAQKKTRGEKKKKAAEKKQKKKAVAEKKAGQKKAKKGGKKTV</sequence>
<keyword evidence="5" id="KW-1185">Reference proteome</keyword>
<feature type="region of interest" description="Disordered" evidence="2">
    <location>
        <begin position="289"/>
        <end position="369"/>
    </location>
</feature>
<feature type="region of interest" description="Disordered" evidence="2">
    <location>
        <begin position="1"/>
        <end position="152"/>
    </location>
</feature>
<evidence type="ECO:0000259" key="3">
    <source>
        <dbReference type="Pfam" id="PF03384"/>
    </source>
</evidence>
<reference evidence="4 5" key="1">
    <citation type="submission" date="2020-02" db="EMBL/GenBank/DDBJ databases">
        <authorList>
            <person name="Ma Q."/>
            <person name="Huang Y."/>
            <person name="Song X."/>
            <person name="Pei D."/>
        </authorList>
    </citation>
    <scope>NUCLEOTIDE SEQUENCE [LARGE SCALE GENOMIC DNA]</scope>
    <source>
        <strain evidence="4">Sxm20200214</strain>
        <tissue evidence="4">Leaf</tissue>
    </source>
</reference>
<accession>A0A8X7SH98</accession>
<feature type="domain" description="DUF287" evidence="3">
    <location>
        <begin position="150"/>
        <end position="201"/>
    </location>
</feature>